<feature type="coiled-coil region" evidence="4">
    <location>
        <begin position="1744"/>
        <end position="1778"/>
    </location>
</feature>
<feature type="compositionally biased region" description="Basic residues" evidence="5">
    <location>
        <begin position="460"/>
        <end position="469"/>
    </location>
</feature>
<feature type="domain" description="Kinesin motor" evidence="6">
    <location>
        <begin position="1198"/>
        <end position="1501"/>
    </location>
</feature>
<dbReference type="GO" id="GO:0008168">
    <property type="term" value="F:methyltransferase activity"/>
    <property type="evidence" value="ECO:0007669"/>
    <property type="project" value="UniProtKB-KW"/>
</dbReference>
<feature type="region of interest" description="Disordered" evidence="5">
    <location>
        <begin position="826"/>
        <end position="1092"/>
    </location>
</feature>
<feature type="region of interest" description="Disordered" evidence="5">
    <location>
        <begin position="389"/>
        <end position="478"/>
    </location>
</feature>
<dbReference type="SUPFAM" id="SSF53335">
    <property type="entry name" value="S-adenosyl-L-methionine-dependent methyltransferases"/>
    <property type="match status" value="1"/>
</dbReference>
<feature type="region of interest" description="Disordered" evidence="5">
    <location>
        <begin position="205"/>
        <end position="235"/>
    </location>
</feature>
<dbReference type="Proteomes" id="UP000664859">
    <property type="component" value="Unassembled WGS sequence"/>
</dbReference>
<dbReference type="InterPro" id="IPR036961">
    <property type="entry name" value="Kinesin_motor_dom_sf"/>
</dbReference>
<dbReference type="SUPFAM" id="SSF52540">
    <property type="entry name" value="P-loop containing nucleoside triphosphate hydrolases"/>
    <property type="match status" value="1"/>
</dbReference>
<dbReference type="Gene3D" id="3.40.50.150">
    <property type="entry name" value="Vaccinia Virus protein VP39"/>
    <property type="match status" value="1"/>
</dbReference>
<feature type="compositionally biased region" description="Basic and acidic residues" evidence="5">
    <location>
        <begin position="728"/>
        <end position="746"/>
    </location>
</feature>
<sequence>MPSSSGKSKRKSSSGSSRKGTGLKLVEHGPVKPPSRKSGKCRQDGQRDGGFAGFNPAAIGRNRSASDAGSTAAAHRGAGLRAAGMGGGDKGSGAGGARGNATGARAGSSGACGSAIGVGSGAGGARAARAAVPTAQGEAGIGGADGAGSGATGAGGGVSGASGGASGAGIGAGSAAGGARCGTSCTRSGAGGASTGAVLRDAEQRAGDAGGNGDRSGGGSAERGAGGEVSDTEVDTDEEVDALHDFRQYCEEVCLTHTAALKAAVDDKARLLAALHVLDTQYAKSMPGAPDAGTHRGAFLHSGHSKESGRLQDLIVVQSETIIAEDARVRALGERLPRMAKMQYSKHRGGDSGNNAVQEWLDRGHAVAALEQLLEHGLKVAYSGLGGRRASAAGSSAASGGGSASTSTGGAGEGSAQGLPCDGGGGGGATNDGLPHAWLPGESALSDGGSDSGHVPGTRLQRKGRRAHKHEHDVRHSCDAKRRSAMSVVKRNAAIRGIALQLDINNGPCADSFAMLEERCIQDGLVLAGDNKLVILVEHIVQNMKNRPDDRQQICGVRFPDSNGITTFFEMCADYEWCKAALIHHFDSPQQRERAWHGLLLLVRAPGQHPLKYRNMVLAAVRAAAKTTDSQSYEALTRGMPKQVLAVLEEQKIKSRLTRGDTSLDHAITVAADTYNAQLAKAQRDYPVAALSGHLSAAQAKDVLDVVTMENCMAKAYLASLPGHRLGGDLGRHDGRRADRQGEGRRDRRGPRLRAFGARDGVPKRAPFMCWACKRLVENADTGDHHGTQECLDWSRRYKQYTHYDACRDTCLEVGRLQLKLDRLGGDASKLKDDPSSMLSRPMHECTPRGPPSGSFTPREGCDRSNNGRGGGRERGRGDSQERRRDEDRDRGRTRDDHQRARGDGDRRGGNDQRRRGESLPPSARVAAVVAGDAQQRSTSGGARGGQRGRGMQACAAAQQRADGAADVGAQQRSASAAPATARVQQRSDDGVRAQQRSDGARVQQRSDGNGARMQQRSDDGVRAQQRSNGARVQQRSESNVRVQHGVQQCSNGDDMRAQQRSDGNTCLQQRSGSAGTQSRADEAGAQQRASRVVVAVPERCHSTIAERIHRITPNLAPRPSLSRLAASSLSVPLDTAGEDMTENGPARVLRHASLFSGIGGWEAGFEQLHLDGVQVDTVLAVNNDPIVTAAYSNTFAGKGKRVLTASVGDAKVTEAVAGAAPDVVTYSAPCTDYATTLFRGRGASTSHRAARLTEDVVLQPFEEQLLEVGLHPKLAGVSEYDGILEPGSSAVMQSLVYDEVSHPAVHSLMKEQWPAGSNNKTIVAKMLVVYGTTNAGKTFTVLGSAADPGILPHALMDIFELAPSAATITLRCTEVYKNKVRDLLDIETATADKKERRQTHNNGINEVRIAVANKSLHAFVTSSRSHLLIDISATLNGQTDNMHFWKCMRIAEKRFKAAAAGARPYDLVIVGAASPASAAYGETEQVLQHTSEAFKAPRAIYDMDSSFLNIGPGWDDASNSAAAEADRRHVEDLQQRDAQHQFEMEKLKTRMEGVEAENVTLKEELEKVRCQQAELLSNQTGEQEAREAAVEPRNELARLEPEEQVLKAVQLRVHAGEADNQIAELREDNATLHARIDEVKQQMETMQHTLVEVFNKQTKEKEVQEHMRTLHAAESENSLLVKRLQAAESEKSTLTEELERLRFQQKELLSNRIKEKEMCMAYRMFSKFADQCSCVAITVIMQVVEFRQDNEALRQQVEQLKQQVQEQNDKLQAGAVKYAALKAQNYASNLERVLQYITAKRDTGFALNKNAAKRVCGNVFEG</sequence>
<feature type="region of interest" description="Disordered" evidence="5">
    <location>
        <begin position="1"/>
        <end position="110"/>
    </location>
</feature>
<dbReference type="EMBL" id="JAFCMP010000423">
    <property type="protein sequence ID" value="KAG5180004.1"/>
    <property type="molecule type" value="Genomic_DNA"/>
</dbReference>
<dbReference type="GO" id="GO:0005524">
    <property type="term" value="F:ATP binding"/>
    <property type="evidence" value="ECO:0007669"/>
    <property type="project" value="InterPro"/>
</dbReference>
<dbReference type="PANTHER" id="PTHR45615:SF63">
    <property type="entry name" value="CHROMOSOME UNDETERMINED SCAFFOLD_10, WHOLE GENOME SHOTGUN SEQUENCE"/>
    <property type="match status" value="1"/>
</dbReference>
<evidence type="ECO:0000256" key="1">
    <source>
        <dbReference type="ARBA" id="ARBA00022603"/>
    </source>
</evidence>
<feature type="compositionally biased region" description="Polar residues" evidence="5">
    <location>
        <begin position="1061"/>
        <end position="1079"/>
    </location>
</feature>
<dbReference type="GO" id="GO:0003777">
    <property type="term" value="F:microtubule motor activity"/>
    <property type="evidence" value="ECO:0007669"/>
    <property type="project" value="InterPro"/>
</dbReference>
<dbReference type="OrthoDB" id="123929at2759"/>
<reference evidence="7" key="1">
    <citation type="submission" date="2021-02" db="EMBL/GenBank/DDBJ databases">
        <title>First Annotated Genome of the Yellow-green Alga Tribonema minus.</title>
        <authorList>
            <person name="Mahan K.M."/>
        </authorList>
    </citation>
    <scope>NUCLEOTIDE SEQUENCE</scope>
    <source>
        <strain evidence="7">UTEX B ZZ1240</strain>
    </source>
</reference>
<evidence type="ECO:0000313" key="8">
    <source>
        <dbReference type="Proteomes" id="UP000664859"/>
    </source>
</evidence>
<dbReference type="Pfam" id="PF00225">
    <property type="entry name" value="Kinesin"/>
    <property type="match status" value="1"/>
</dbReference>
<feature type="compositionally biased region" description="Gly residues" evidence="5">
    <location>
        <begin position="399"/>
        <end position="430"/>
    </location>
</feature>
<feature type="compositionally biased region" description="Polar residues" evidence="5">
    <location>
        <begin position="1025"/>
        <end position="1052"/>
    </location>
</feature>
<dbReference type="GO" id="GO:0008017">
    <property type="term" value="F:microtubule binding"/>
    <property type="evidence" value="ECO:0007669"/>
    <property type="project" value="InterPro"/>
</dbReference>
<evidence type="ECO:0000256" key="2">
    <source>
        <dbReference type="ARBA" id="ARBA00022679"/>
    </source>
</evidence>
<protein>
    <recommendedName>
        <fullName evidence="6">Kinesin motor domain-containing protein</fullName>
    </recommendedName>
</protein>
<feature type="region of interest" description="Disordered" evidence="5">
    <location>
        <begin position="728"/>
        <end position="751"/>
    </location>
</feature>
<evidence type="ECO:0000259" key="6">
    <source>
        <dbReference type="SMART" id="SM00129"/>
    </source>
</evidence>
<evidence type="ECO:0000256" key="3">
    <source>
        <dbReference type="ARBA" id="ARBA00023054"/>
    </source>
</evidence>
<evidence type="ECO:0000313" key="7">
    <source>
        <dbReference type="EMBL" id="KAG5180004.1"/>
    </source>
</evidence>
<evidence type="ECO:0000256" key="5">
    <source>
        <dbReference type="SAM" id="MobiDB-lite"/>
    </source>
</evidence>
<dbReference type="InterPro" id="IPR029063">
    <property type="entry name" value="SAM-dependent_MTases_sf"/>
</dbReference>
<dbReference type="SMART" id="SM00129">
    <property type="entry name" value="KISc"/>
    <property type="match status" value="1"/>
</dbReference>
<accession>A0A835YZG5</accession>
<keyword evidence="3 4" id="KW-0175">Coiled coil</keyword>
<feature type="compositionally biased region" description="Low complexity" evidence="5">
    <location>
        <begin position="950"/>
        <end position="973"/>
    </location>
</feature>
<proteinExistence type="predicted"/>
<dbReference type="InterPro" id="IPR027417">
    <property type="entry name" value="P-loop_NTPase"/>
</dbReference>
<feature type="compositionally biased region" description="Low complexity" evidence="5">
    <location>
        <begin position="389"/>
        <end position="398"/>
    </location>
</feature>
<comment type="caution">
    <text evidence="7">The sequence shown here is derived from an EMBL/GenBank/DDBJ whole genome shotgun (WGS) entry which is preliminary data.</text>
</comment>
<keyword evidence="2" id="KW-0808">Transferase</keyword>
<dbReference type="PANTHER" id="PTHR45615">
    <property type="entry name" value="MYOSIN HEAVY CHAIN, NON-MUSCLE"/>
    <property type="match status" value="1"/>
</dbReference>
<feature type="compositionally biased region" description="Low complexity" evidence="5">
    <location>
        <begin position="72"/>
        <end position="83"/>
    </location>
</feature>
<feature type="compositionally biased region" description="Low complexity" evidence="5">
    <location>
        <begin position="99"/>
        <end position="110"/>
    </location>
</feature>
<dbReference type="GO" id="GO:0032259">
    <property type="term" value="P:methylation"/>
    <property type="evidence" value="ECO:0007669"/>
    <property type="project" value="UniProtKB-KW"/>
</dbReference>
<feature type="coiled-coil region" evidence="4">
    <location>
        <begin position="1616"/>
        <end position="1712"/>
    </location>
</feature>
<feature type="coiled-coil region" evidence="4">
    <location>
        <begin position="1531"/>
        <end position="1579"/>
    </location>
</feature>
<gene>
    <name evidence="7" type="ORF">JKP88DRAFT_264083</name>
</gene>
<dbReference type="Gene3D" id="3.40.850.10">
    <property type="entry name" value="Kinesin motor domain"/>
    <property type="match status" value="1"/>
</dbReference>
<feature type="compositionally biased region" description="Gly residues" evidence="5">
    <location>
        <begin position="208"/>
        <end position="227"/>
    </location>
</feature>
<keyword evidence="8" id="KW-1185">Reference proteome</keyword>
<organism evidence="7 8">
    <name type="scientific">Tribonema minus</name>
    <dbReference type="NCBI Taxonomy" id="303371"/>
    <lineage>
        <taxon>Eukaryota</taxon>
        <taxon>Sar</taxon>
        <taxon>Stramenopiles</taxon>
        <taxon>Ochrophyta</taxon>
        <taxon>PX clade</taxon>
        <taxon>Xanthophyceae</taxon>
        <taxon>Tribonematales</taxon>
        <taxon>Tribonemataceae</taxon>
        <taxon>Tribonema</taxon>
    </lineage>
</organism>
<dbReference type="GO" id="GO:0007018">
    <property type="term" value="P:microtubule-based movement"/>
    <property type="evidence" value="ECO:0007669"/>
    <property type="project" value="InterPro"/>
</dbReference>
<dbReference type="InterPro" id="IPR001752">
    <property type="entry name" value="Kinesin_motor_dom"/>
</dbReference>
<feature type="compositionally biased region" description="Basic and acidic residues" evidence="5">
    <location>
        <begin position="826"/>
        <end position="835"/>
    </location>
</feature>
<feature type="compositionally biased region" description="Basic and acidic residues" evidence="5">
    <location>
        <begin position="871"/>
        <end position="918"/>
    </location>
</feature>
<keyword evidence="1" id="KW-0489">Methyltransferase</keyword>
<evidence type="ECO:0000256" key="4">
    <source>
        <dbReference type="SAM" id="Coils"/>
    </source>
</evidence>
<dbReference type="Pfam" id="PF00145">
    <property type="entry name" value="DNA_methylase"/>
    <property type="match status" value="1"/>
</dbReference>
<name>A0A835YZG5_9STRA</name>
<feature type="compositionally biased region" description="Gly residues" evidence="5">
    <location>
        <begin position="84"/>
        <end position="98"/>
    </location>
</feature>
<dbReference type="InterPro" id="IPR001525">
    <property type="entry name" value="C5_MeTfrase"/>
</dbReference>